<evidence type="ECO:0000313" key="2">
    <source>
        <dbReference type="EMBL" id="AWX73610.1"/>
    </source>
</evidence>
<keyword evidence="1" id="KW-0812">Transmembrane</keyword>
<dbReference type="EMBL" id="CP030150">
    <property type="protein sequence ID" value="AWX73610.1"/>
    <property type="molecule type" value="Genomic_DNA"/>
</dbReference>
<keyword evidence="1" id="KW-0472">Membrane</keyword>
<gene>
    <name evidence="2" type="ORF">BVDSYZ_16980</name>
</gene>
<accession>A0ABC8DD99</accession>
<keyword evidence="1" id="KW-1133">Transmembrane helix</keyword>
<feature type="transmembrane region" description="Helical" evidence="1">
    <location>
        <begin position="12"/>
        <end position="32"/>
    </location>
</feature>
<protein>
    <submittedName>
        <fullName evidence="2">Uncharacterized protein</fullName>
    </submittedName>
</protein>
<organism evidence="2 3">
    <name type="scientific">Bacillus velezensis</name>
    <dbReference type="NCBI Taxonomy" id="492670"/>
    <lineage>
        <taxon>Bacteria</taxon>
        <taxon>Bacillati</taxon>
        <taxon>Bacillota</taxon>
        <taxon>Bacilli</taxon>
        <taxon>Bacillales</taxon>
        <taxon>Bacillaceae</taxon>
        <taxon>Bacillus</taxon>
        <taxon>Bacillus amyloliquefaciens group</taxon>
    </lineage>
</organism>
<dbReference type="RefSeq" id="WP_040238913.1">
    <property type="nucleotide sequence ID" value="NZ_CP015443.1"/>
</dbReference>
<sequence length="125" mass="13636">MYACPLATAKTWTVLMLPNVVYLIALGFVSGLKEMWLPALAKVLTSPTFKVIRVSVGSHMFLFTLVVGPAADAEELKKGAKTNETIASDNKAFLASFKVKPPFVFYGIKITLNGNVTMEKLLNIL</sequence>
<dbReference type="Proteomes" id="UP000250069">
    <property type="component" value="Chromosome"/>
</dbReference>
<dbReference type="AlphaFoldDB" id="A0ABC8DD99"/>
<evidence type="ECO:0000256" key="1">
    <source>
        <dbReference type="SAM" id="Phobius"/>
    </source>
</evidence>
<evidence type="ECO:0000313" key="3">
    <source>
        <dbReference type="Proteomes" id="UP000250069"/>
    </source>
</evidence>
<reference evidence="2 3" key="1">
    <citation type="submission" date="2018-06" db="EMBL/GenBank/DDBJ databases">
        <title>Complete Genome Sequence of Bacillus velezensis DSYZ, a Plant Growth-Promoting Rhizobacterium with Antifungal Activity.</title>
        <authorList>
            <person name="Du B."/>
            <person name="Ding Y."/>
            <person name="Liu K."/>
            <person name="Yao L."/>
            <person name="Wang C."/>
            <person name="Li H."/>
            <person name="Liu H."/>
        </authorList>
    </citation>
    <scope>NUCLEOTIDE SEQUENCE [LARGE SCALE GENOMIC DNA]</scope>
    <source>
        <strain evidence="2 3">DSYZ</strain>
    </source>
</reference>
<proteinExistence type="predicted"/>
<name>A0ABC8DD99_BACVE</name>